<proteinExistence type="predicted"/>
<dbReference type="RefSeq" id="WP_183616591.1">
    <property type="nucleotide sequence ID" value="NZ_JACIDY010000003.1"/>
</dbReference>
<feature type="transmembrane region" description="Helical" evidence="1">
    <location>
        <begin position="342"/>
        <end position="362"/>
    </location>
</feature>
<evidence type="ECO:0000256" key="1">
    <source>
        <dbReference type="SAM" id="Phobius"/>
    </source>
</evidence>
<evidence type="ECO:0008006" key="4">
    <source>
        <dbReference type="Google" id="ProtNLM"/>
    </source>
</evidence>
<sequence>MIGDDTARQAPFWERGWFWLLIAAVSTLPFVVSPLPMMPDYFTHTARYHIMSHGAQSPFLSRYFDFHWSLIGNLGVDLMMVPLGLVLPTEPAARLAAAVIPPLTVWGIQAVAKGAWGKVPPTALLALPFVWTFSFIYGFVNYHLGVALGLLVLALWMRLPALSAKWRYPLFAVLAMVVWIAHVAAWGGLLVMVGMWELTTQLRSADSPLKAMQTTVLRTLPLLLPLVFILLWRAASAGTADLFSYDWRLKMVWPFVVLKAENKVFDIACVGVLAGITAWLLISRRTTKDVRLLAMAAGLAGAYLAMPTMLFNSFFADERLLPVLAIVLVLSVAPLDRRQGMIVALVGLALFGVRLAAISVGWHQRAIAAQQDLGALDQVPKGSRIAALAVTTYCGSWQMRGFEHLASLAIIRRDAFTNTQWDTPGAQLMHPAYNKGRPFNELSSVTLGGGRAQCAGPSVVQSLAALPRDRFDYVWIFDQPEQRLPWLRQVFHGPDGRLYAIRR</sequence>
<feature type="transmembrane region" description="Helical" evidence="1">
    <location>
        <begin position="63"/>
        <end position="86"/>
    </location>
</feature>
<organism evidence="2 3">
    <name type="scientific">Novosphingobium fluoreni</name>
    <dbReference type="NCBI Taxonomy" id="1391222"/>
    <lineage>
        <taxon>Bacteria</taxon>
        <taxon>Pseudomonadati</taxon>
        <taxon>Pseudomonadota</taxon>
        <taxon>Alphaproteobacteria</taxon>
        <taxon>Sphingomonadales</taxon>
        <taxon>Sphingomonadaceae</taxon>
        <taxon>Novosphingobium</taxon>
    </lineage>
</organism>
<keyword evidence="3" id="KW-1185">Reference proteome</keyword>
<keyword evidence="1" id="KW-0812">Transmembrane</keyword>
<reference evidence="2 3" key="1">
    <citation type="submission" date="2020-08" db="EMBL/GenBank/DDBJ databases">
        <title>Genomic Encyclopedia of Type Strains, Phase IV (KMG-IV): sequencing the most valuable type-strain genomes for metagenomic binning, comparative biology and taxonomic classification.</title>
        <authorList>
            <person name="Goeker M."/>
        </authorList>
    </citation>
    <scope>NUCLEOTIDE SEQUENCE [LARGE SCALE GENOMIC DNA]</scope>
    <source>
        <strain evidence="2 3">DSM 27568</strain>
    </source>
</reference>
<feature type="transmembrane region" description="Helical" evidence="1">
    <location>
        <begin position="124"/>
        <end position="156"/>
    </location>
</feature>
<accession>A0A7W6C0I3</accession>
<comment type="caution">
    <text evidence="2">The sequence shown here is derived from an EMBL/GenBank/DDBJ whole genome shotgun (WGS) entry which is preliminary data.</text>
</comment>
<feature type="transmembrane region" description="Helical" evidence="1">
    <location>
        <begin position="264"/>
        <end position="282"/>
    </location>
</feature>
<feature type="transmembrane region" description="Helical" evidence="1">
    <location>
        <begin position="17"/>
        <end position="42"/>
    </location>
</feature>
<dbReference type="EMBL" id="JACIDY010000003">
    <property type="protein sequence ID" value="MBB3939890.1"/>
    <property type="molecule type" value="Genomic_DNA"/>
</dbReference>
<feature type="transmembrane region" description="Helical" evidence="1">
    <location>
        <begin position="216"/>
        <end position="235"/>
    </location>
</feature>
<feature type="transmembrane region" description="Helical" evidence="1">
    <location>
        <begin position="294"/>
        <end position="314"/>
    </location>
</feature>
<feature type="transmembrane region" description="Helical" evidence="1">
    <location>
        <begin position="168"/>
        <end position="195"/>
    </location>
</feature>
<evidence type="ECO:0000313" key="2">
    <source>
        <dbReference type="EMBL" id="MBB3939890.1"/>
    </source>
</evidence>
<evidence type="ECO:0000313" key="3">
    <source>
        <dbReference type="Proteomes" id="UP000561459"/>
    </source>
</evidence>
<keyword evidence="1" id="KW-1133">Transmembrane helix</keyword>
<gene>
    <name evidence="2" type="ORF">GGR39_001540</name>
</gene>
<name>A0A7W6C0I3_9SPHN</name>
<dbReference type="AlphaFoldDB" id="A0A7W6C0I3"/>
<protein>
    <recommendedName>
        <fullName evidence="4">Glycosyltransferase RgtA/B/C/D-like domain-containing protein</fullName>
    </recommendedName>
</protein>
<dbReference type="Proteomes" id="UP000561459">
    <property type="component" value="Unassembled WGS sequence"/>
</dbReference>
<keyword evidence="1" id="KW-0472">Membrane</keyword>